<name>A0AAD9I1T8_9PEZI</name>
<evidence type="ECO:0000256" key="2">
    <source>
        <dbReference type="ARBA" id="ARBA00009858"/>
    </source>
</evidence>
<reference evidence="7" key="1">
    <citation type="journal article" date="2023" name="Mol. Plant Microbe Interact.">
        <title>Elucidating the Obligate Nature and Biological Capacity of an Invasive Fungal Corn Pathogen.</title>
        <authorList>
            <person name="MacCready J.S."/>
            <person name="Roggenkamp E.M."/>
            <person name="Gdanetz K."/>
            <person name="Chilvers M.I."/>
        </authorList>
    </citation>
    <scope>NUCLEOTIDE SEQUENCE</scope>
    <source>
        <strain evidence="7">PM02</strain>
    </source>
</reference>
<dbReference type="Gene3D" id="1.10.287.1130">
    <property type="entry name" value="CytochromE C oxidase copper chaperone"/>
    <property type="match status" value="1"/>
</dbReference>
<comment type="subcellular location">
    <subcellularLocation>
        <location evidence="1">Mitochondrion intermembrane space</location>
    </subcellularLocation>
</comment>
<feature type="disulfide bond" evidence="6">
    <location>
        <begin position="24"/>
        <end position="35"/>
    </location>
</feature>
<dbReference type="EMBL" id="JAQQPM010000003">
    <property type="protein sequence ID" value="KAK2069653.1"/>
    <property type="molecule type" value="Genomic_DNA"/>
</dbReference>
<evidence type="ECO:0000256" key="5">
    <source>
        <dbReference type="ARBA" id="ARBA00023157"/>
    </source>
</evidence>
<accession>A0AAD9I1T8</accession>
<evidence type="ECO:0000256" key="4">
    <source>
        <dbReference type="ARBA" id="ARBA00023128"/>
    </source>
</evidence>
<keyword evidence="8" id="KW-1185">Reference proteome</keyword>
<dbReference type="Proteomes" id="UP001217918">
    <property type="component" value="Unassembled WGS sequence"/>
</dbReference>
<evidence type="ECO:0000313" key="7">
    <source>
        <dbReference type="EMBL" id="KAK2069653.1"/>
    </source>
</evidence>
<evidence type="ECO:0000256" key="6">
    <source>
        <dbReference type="PIRSR" id="PIRSR627179-50"/>
    </source>
</evidence>
<evidence type="ECO:0000256" key="3">
    <source>
        <dbReference type="ARBA" id="ARBA00019406"/>
    </source>
</evidence>
<evidence type="ECO:0000256" key="1">
    <source>
        <dbReference type="ARBA" id="ARBA00004569"/>
    </source>
</evidence>
<dbReference type="InterPro" id="IPR027179">
    <property type="entry name" value="CMC4"/>
</dbReference>
<protein>
    <recommendedName>
        <fullName evidence="3">Cx9C motif-containing protein 4, mitochondrial</fullName>
    </recommendedName>
</protein>
<feature type="disulfide bond" evidence="6">
    <location>
        <begin position="46"/>
        <end position="62"/>
    </location>
</feature>
<evidence type="ECO:0000313" key="8">
    <source>
        <dbReference type="Proteomes" id="UP001217918"/>
    </source>
</evidence>
<dbReference type="PANTHER" id="PTHR15590:SF0">
    <property type="entry name" value="CX9C MOTIF-CONTAINING PROTEIN 4"/>
    <property type="match status" value="1"/>
</dbReference>
<keyword evidence="4" id="KW-0496">Mitochondrion</keyword>
<dbReference type="Pfam" id="PF08991">
    <property type="entry name" value="CMC4"/>
    <property type="match status" value="1"/>
</dbReference>
<comment type="similarity">
    <text evidence="2">Belongs to the CMC4 family.</text>
</comment>
<feature type="disulfide bond" evidence="6">
    <location>
        <begin position="14"/>
        <end position="45"/>
    </location>
</feature>
<dbReference type="GO" id="GO:0005758">
    <property type="term" value="C:mitochondrial intermembrane space"/>
    <property type="evidence" value="ECO:0007669"/>
    <property type="project" value="UniProtKB-SubCell"/>
</dbReference>
<comment type="caution">
    <text evidence="7">The sequence shown here is derived from an EMBL/GenBank/DDBJ whole genome shotgun (WGS) entry which is preliminary data.</text>
</comment>
<organism evidence="7 8">
    <name type="scientific">Phyllachora maydis</name>
    <dbReference type="NCBI Taxonomy" id="1825666"/>
    <lineage>
        <taxon>Eukaryota</taxon>
        <taxon>Fungi</taxon>
        <taxon>Dikarya</taxon>
        <taxon>Ascomycota</taxon>
        <taxon>Pezizomycotina</taxon>
        <taxon>Sordariomycetes</taxon>
        <taxon>Sordariomycetidae</taxon>
        <taxon>Phyllachorales</taxon>
        <taxon>Phyllachoraceae</taxon>
        <taxon>Phyllachora</taxon>
    </lineage>
</organism>
<sequence>MGGLDEDLKTVPPCHPRACAIQVCLSKNNYDEAKCSRLVDALYECCQAFYDRQGLGASTISCPKPSVLKTKRKQNTDAGKASS</sequence>
<dbReference type="PANTHER" id="PTHR15590">
    <property type="entry name" value="CX9C MOTIF-CONTAINING PROTEIN 4"/>
    <property type="match status" value="1"/>
</dbReference>
<dbReference type="AlphaFoldDB" id="A0AAD9I1T8"/>
<dbReference type="PROSITE" id="PS51808">
    <property type="entry name" value="CHCH"/>
    <property type="match status" value="1"/>
</dbReference>
<keyword evidence="5 6" id="KW-1015">Disulfide bond</keyword>
<gene>
    <name evidence="7" type="ORF">P8C59_004210</name>
</gene>
<dbReference type="SUPFAM" id="SSF47072">
    <property type="entry name" value="Cysteine alpha-hairpin motif"/>
    <property type="match status" value="1"/>
</dbReference>
<dbReference type="InterPro" id="IPR009069">
    <property type="entry name" value="Cys_alpha_HP_mot_SF"/>
</dbReference>
<proteinExistence type="inferred from homology"/>